<dbReference type="EMBL" id="JBBNAG010000008">
    <property type="protein sequence ID" value="KAK9111423.1"/>
    <property type="molecule type" value="Genomic_DNA"/>
</dbReference>
<dbReference type="AlphaFoldDB" id="A0AAP0IAA7"/>
<proteinExistence type="predicted"/>
<evidence type="ECO:0000313" key="1">
    <source>
        <dbReference type="EMBL" id="KAK9111423.1"/>
    </source>
</evidence>
<keyword evidence="2" id="KW-1185">Reference proteome</keyword>
<accession>A0AAP0IAA7</accession>
<sequence length="361" mass="39990">MFNPPFSLSRDRFLSLFVSLSRTAQPATHFDLSPRRNLSPKPINRLHRLSSSPRVVTASAKGGVVCLAPPPAAADRCCIARIRHRRLHRLFRCCSARIRWSRLFVAASETLAVVAHLARCCAEPSPLVAALRSWIGNHRRAPFGRRVHRRSPCSPPPSPCSSPIDRHWPDPSAAAPLSAPPCAALLSPRCETLARLVGPIYCYYCLSLRADRHSSSLLGNHRAPWPVAVFVLDRRVRRCSSSLLNHCQVRTLLELEEDLEGVEREFGVAESGYRRSSGGDVWSRPRLHRTKVDNEVVYLNVAGECPKGRVYGLGSLGRKKMRYARSGASTSQMPEMVPRSSSIVLPSNYDSCGVYARGNLG</sequence>
<protein>
    <submittedName>
        <fullName evidence="1">Uncharacterized protein</fullName>
    </submittedName>
</protein>
<organism evidence="1 2">
    <name type="scientific">Stephania cephalantha</name>
    <dbReference type="NCBI Taxonomy" id="152367"/>
    <lineage>
        <taxon>Eukaryota</taxon>
        <taxon>Viridiplantae</taxon>
        <taxon>Streptophyta</taxon>
        <taxon>Embryophyta</taxon>
        <taxon>Tracheophyta</taxon>
        <taxon>Spermatophyta</taxon>
        <taxon>Magnoliopsida</taxon>
        <taxon>Ranunculales</taxon>
        <taxon>Menispermaceae</taxon>
        <taxon>Menispermoideae</taxon>
        <taxon>Cissampelideae</taxon>
        <taxon>Stephania</taxon>
    </lineage>
</organism>
<name>A0AAP0IAA7_9MAGN</name>
<reference evidence="1 2" key="1">
    <citation type="submission" date="2024-01" db="EMBL/GenBank/DDBJ databases">
        <title>Genome assemblies of Stephania.</title>
        <authorList>
            <person name="Yang L."/>
        </authorList>
    </citation>
    <scope>NUCLEOTIDE SEQUENCE [LARGE SCALE GENOMIC DNA]</scope>
    <source>
        <strain evidence="1">JXDWG</strain>
        <tissue evidence="1">Leaf</tissue>
    </source>
</reference>
<evidence type="ECO:0000313" key="2">
    <source>
        <dbReference type="Proteomes" id="UP001419268"/>
    </source>
</evidence>
<gene>
    <name evidence="1" type="ORF">Scep_018942</name>
</gene>
<comment type="caution">
    <text evidence="1">The sequence shown here is derived from an EMBL/GenBank/DDBJ whole genome shotgun (WGS) entry which is preliminary data.</text>
</comment>
<dbReference type="Proteomes" id="UP001419268">
    <property type="component" value="Unassembled WGS sequence"/>
</dbReference>